<feature type="transmembrane region" description="Helical" evidence="7">
    <location>
        <begin position="20"/>
        <end position="38"/>
    </location>
</feature>
<dbReference type="InterPro" id="IPR003362">
    <property type="entry name" value="Bact_transf"/>
</dbReference>
<dbReference type="PANTHER" id="PTHR30576">
    <property type="entry name" value="COLANIC BIOSYNTHESIS UDP-GLUCOSE LIPID CARRIER TRANSFERASE"/>
    <property type="match status" value="1"/>
</dbReference>
<feature type="domain" description="Bacterial sugar transferase" evidence="8">
    <location>
        <begin position="287"/>
        <end position="469"/>
    </location>
</feature>
<comment type="subcellular location">
    <subcellularLocation>
        <location evidence="1">Membrane</location>
        <topology evidence="1">Multi-pass membrane protein</topology>
    </subcellularLocation>
</comment>
<organism evidence="9 10">
    <name type="scientific">Microbulbifer bruguierae</name>
    <dbReference type="NCBI Taxonomy" id="3029061"/>
    <lineage>
        <taxon>Bacteria</taxon>
        <taxon>Pseudomonadati</taxon>
        <taxon>Pseudomonadota</taxon>
        <taxon>Gammaproteobacteria</taxon>
        <taxon>Cellvibrionales</taxon>
        <taxon>Microbulbiferaceae</taxon>
        <taxon>Microbulbifer</taxon>
    </lineage>
</organism>
<name>A0ABY8NHR0_9GAMM</name>
<evidence type="ECO:0000313" key="10">
    <source>
        <dbReference type="Proteomes" id="UP001236500"/>
    </source>
</evidence>
<keyword evidence="3 9" id="KW-0808">Transferase</keyword>
<evidence type="ECO:0000256" key="5">
    <source>
        <dbReference type="ARBA" id="ARBA00022989"/>
    </source>
</evidence>
<dbReference type="EMBL" id="CP118605">
    <property type="protein sequence ID" value="WGL18235.1"/>
    <property type="molecule type" value="Genomic_DNA"/>
</dbReference>
<gene>
    <name evidence="9" type="ORF">PVT68_08050</name>
</gene>
<feature type="transmembrane region" description="Helical" evidence="7">
    <location>
        <begin position="44"/>
        <end position="65"/>
    </location>
</feature>
<keyword evidence="5 7" id="KW-1133">Transmembrane helix</keyword>
<reference evidence="9 10" key="1">
    <citation type="submission" date="2023-02" db="EMBL/GenBank/DDBJ databases">
        <title>Description and genomic characterization of Microbulbifer bruguierae sp. nov., isolated from the sediment of mangrove plant Bruguiera sexangula.</title>
        <authorList>
            <person name="Long M."/>
        </authorList>
    </citation>
    <scope>NUCLEOTIDE SEQUENCE [LARGE SCALE GENOMIC DNA]</scope>
    <source>
        <strain evidence="9 10">H12</strain>
    </source>
</reference>
<dbReference type="PANTHER" id="PTHR30576:SF21">
    <property type="entry name" value="UDP-GLUCOSE:UNDECAPRENYL-PHOSPHATE GLUCOSE-1-PHOSPHATE TRANSFERASE"/>
    <property type="match status" value="1"/>
</dbReference>
<dbReference type="Proteomes" id="UP001236500">
    <property type="component" value="Chromosome"/>
</dbReference>
<evidence type="ECO:0000256" key="6">
    <source>
        <dbReference type="ARBA" id="ARBA00023136"/>
    </source>
</evidence>
<evidence type="ECO:0000313" key="9">
    <source>
        <dbReference type="EMBL" id="WGL18235.1"/>
    </source>
</evidence>
<dbReference type="Pfam" id="PF13727">
    <property type="entry name" value="CoA_binding_3"/>
    <property type="match status" value="1"/>
</dbReference>
<keyword evidence="4 7" id="KW-0812">Transmembrane</keyword>
<feature type="transmembrane region" description="Helical" evidence="7">
    <location>
        <begin position="292"/>
        <end position="313"/>
    </location>
</feature>
<dbReference type="Pfam" id="PF02397">
    <property type="entry name" value="Bac_transf"/>
    <property type="match status" value="1"/>
</dbReference>
<accession>A0ABY8NHR0</accession>
<evidence type="ECO:0000256" key="7">
    <source>
        <dbReference type="SAM" id="Phobius"/>
    </source>
</evidence>
<feature type="transmembrane region" description="Helical" evidence="7">
    <location>
        <begin position="77"/>
        <end position="97"/>
    </location>
</feature>
<protein>
    <submittedName>
        <fullName evidence="9">Undecaprenyl-phosphate glucose phosphotransferase</fullName>
        <ecNumber evidence="9">2.7.8.31</ecNumber>
    </submittedName>
</protein>
<keyword evidence="10" id="KW-1185">Reference proteome</keyword>
<evidence type="ECO:0000259" key="8">
    <source>
        <dbReference type="Pfam" id="PF02397"/>
    </source>
</evidence>
<keyword evidence="6 7" id="KW-0472">Membrane</keyword>
<dbReference type="NCBIfam" id="TIGR03025">
    <property type="entry name" value="EPS_sugtrans"/>
    <property type="match status" value="1"/>
</dbReference>
<dbReference type="InterPro" id="IPR017473">
    <property type="entry name" value="Undecaprenyl-P_gluc_Ptfrase"/>
</dbReference>
<dbReference type="EC" id="2.7.8.31" evidence="9"/>
<dbReference type="InterPro" id="IPR017475">
    <property type="entry name" value="EPS_sugar_tfrase"/>
</dbReference>
<dbReference type="NCBIfam" id="TIGR03023">
    <property type="entry name" value="WcaJ_sugtrans"/>
    <property type="match status" value="1"/>
</dbReference>
<comment type="similarity">
    <text evidence="2">Belongs to the bacterial sugar transferase family.</text>
</comment>
<dbReference type="GO" id="GO:0089702">
    <property type="term" value="F:undecaprenyl-phosphate glucose phosphotransferase activity"/>
    <property type="evidence" value="ECO:0007669"/>
    <property type="project" value="UniProtKB-EC"/>
</dbReference>
<proteinExistence type="inferred from homology"/>
<evidence type="ECO:0000256" key="4">
    <source>
        <dbReference type="ARBA" id="ARBA00022692"/>
    </source>
</evidence>
<sequence length="477" mass="53239">MHQGWIRAHQSDLAAVYRAADGLLILIALAICSTFLGSGLDKDWLIAGLSAAVIFAFIAESLELYRSWRTDSFRNMLTTTALAWGMVCLLLLLMAYFSGHGSHYSRLVVGTWFCFTLLGLAVWRYALRHVLHYLRLNNRNTRSAAILGVNAAAMDLAQELEKNPQLGIRLRGIYRIPDQESTSLSTAAPISGSDLEARHPQVTGDFVQALEAARSGELDLIYIALPISEAGHIGRLLAALADTTATVYLLPGIFGTNLLRARWQRIGTSTILSIYDTPIQGFNSWLKRLEDLVVASLALILLSPLMLLIALTVKLSSPGPVLFKQRRYGLNGLTIDVWKFRTMFCTEDGPEIRQACRNDARITPLGRFLRCTSLDELPQLFNVLSGSMSIVGPRPHAVAHNEQYRSIVSGYMLRHKVKPGITGWAQINGWRGETDTLDKMHKRIEHDLDYIRNWSLHLDIYILCMTIVRGFSGKNAY</sequence>
<evidence type="ECO:0000256" key="1">
    <source>
        <dbReference type="ARBA" id="ARBA00004141"/>
    </source>
</evidence>
<dbReference type="RefSeq" id="WP_280322221.1">
    <property type="nucleotide sequence ID" value="NZ_CP118605.1"/>
</dbReference>
<evidence type="ECO:0000256" key="2">
    <source>
        <dbReference type="ARBA" id="ARBA00006464"/>
    </source>
</evidence>
<feature type="transmembrane region" description="Helical" evidence="7">
    <location>
        <begin position="109"/>
        <end position="127"/>
    </location>
</feature>
<evidence type="ECO:0000256" key="3">
    <source>
        <dbReference type="ARBA" id="ARBA00022679"/>
    </source>
</evidence>